<evidence type="ECO:0000313" key="10">
    <source>
        <dbReference type="EMBL" id="QQC92938.1"/>
    </source>
</evidence>
<dbReference type="InterPro" id="IPR014756">
    <property type="entry name" value="Ig_E-set"/>
</dbReference>
<evidence type="ECO:0000256" key="1">
    <source>
        <dbReference type="ARBA" id="ARBA00008061"/>
    </source>
</evidence>
<dbReference type="PANTHER" id="PTHR10357">
    <property type="entry name" value="ALPHA-AMYLASE FAMILY MEMBER"/>
    <property type="match status" value="1"/>
</dbReference>
<keyword evidence="6" id="KW-0326">Glycosidase</keyword>
<feature type="region of interest" description="Disordered" evidence="7">
    <location>
        <begin position="774"/>
        <end position="825"/>
    </location>
</feature>
<dbReference type="Gene3D" id="2.60.40.1180">
    <property type="entry name" value="Golgi alpha-mannosidase II"/>
    <property type="match status" value="1"/>
</dbReference>
<dbReference type="SUPFAM" id="SSF51011">
    <property type="entry name" value="Glycosyl hydrolase domain"/>
    <property type="match status" value="1"/>
</dbReference>
<keyword evidence="4" id="KW-0378">Hydrolase</keyword>
<comment type="similarity">
    <text evidence="1">Belongs to the glycosyl hydrolase 13 family.</text>
</comment>
<dbReference type="Pfam" id="PF17967">
    <property type="entry name" value="Pullulanase_N2"/>
    <property type="match status" value="1"/>
</dbReference>
<dbReference type="GO" id="GO:0043169">
    <property type="term" value="F:cation binding"/>
    <property type="evidence" value="ECO:0007669"/>
    <property type="project" value="InterPro"/>
</dbReference>
<dbReference type="GO" id="GO:0030246">
    <property type="term" value="F:carbohydrate binding"/>
    <property type="evidence" value="ECO:0007669"/>
    <property type="project" value="InterPro"/>
</dbReference>
<dbReference type="SUPFAM" id="SSF51445">
    <property type="entry name" value="(Trans)glycosidases"/>
    <property type="match status" value="1"/>
</dbReference>
<dbReference type="InterPro" id="IPR006048">
    <property type="entry name" value="A-amylase/branching_C"/>
</dbReference>
<dbReference type="SMART" id="SM00642">
    <property type="entry name" value="Aamy"/>
    <property type="match status" value="1"/>
</dbReference>
<evidence type="ECO:0000313" key="11">
    <source>
        <dbReference type="Proteomes" id="UP000596130"/>
    </source>
</evidence>
<evidence type="ECO:0000256" key="2">
    <source>
        <dbReference type="ARBA" id="ARBA00017303"/>
    </source>
</evidence>
<feature type="domain" description="Glycosyl hydrolase family 13 catalytic" evidence="9">
    <location>
        <begin position="57"/>
        <end position="511"/>
    </location>
</feature>
<dbReference type="InterPro" id="IPR017853">
    <property type="entry name" value="GH"/>
</dbReference>
<proteinExistence type="inferred from homology"/>
<dbReference type="InterPro" id="IPR040671">
    <property type="entry name" value="Pullulanase_N2"/>
</dbReference>
<keyword evidence="3 8" id="KW-0732">Signal</keyword>
<dbReference type="GO" id="GO:0016798">
    <property type="term" value="F:hydrolase activity, acting on glycosyl bonds"/>
    <property type="evidence" value="ECO:0007669"/>
    <property type="project" value="UniProtKB-KW"/>
</dbReference>
<dbReference type="AlphaFoldDB" id="A0A7T4PMR6"/>
<dbReference type="Proteomes" id="UP000596130">
    <property type="component" value="Chromosome"/>
</dbReference>
<sequence>MTRVRLRSAALLALAPLAALLPPAHQPAAAAPAPPPSDAVLAAQPARHDLTREQFYLAMPDRFANGDRRNDKGGLTGGRETTGHDPSDPAFFNGGDLKGITKKLDYIKGLGTTAIWLTPVFENLPVQERDGRPVANYHGYAITDFTRVDPHFGTDEDLSALVDRAHAKGMKVFFDVVTNHTADVIHPAEKESGYRSKGSHPYLDTEGRPFDDSAGMRPVDDGGFPYTPRIADADRHAKTPAWLNDPTMYHNRGDSTFAGESGLNGDFMGNDDLWTERPEVVDGMKRVYERWVHDFGIDGFRVDTAKNVNMEFWTQWARALDDYAATRGKKDFLIFAEAFSADPAITAPYVTRGGLDSTLDFPFQAIARNSASREGPPRDLSRLYAQDYRYTTGKANAYEQVTFLGSHDMGRIGGLIAQDNPGASDAELLRRDRLAHELMFFGRGNPVVYAGDEQGFTGSGGDNAARQPLFATDAPAYRDDDQIGTDRTHARDAYDTRHPLYRAIARLSRLTERHPALRDGVFTERYPGPADGPGVYAYSRTDAGQRVEYVVAHNNASEAKTVRIPTGAAHRRYTPLYGTTDTPARSGADRHITVTVPALSSLVLKADKKLPGPGARPHVTLTPPKEGATGTVELTADVDGGELNRVVFAARQGEGPWRVLGSADHAPYKVTQQIDAALPEGAELRYKAVVVDSRGRTAHDLAASSTGRTPPESGPTVRRGYAVVHYQRPGGDYDGWRLRTGADGAEAPFTGRDAYGAFAWVKLAEGAQTLSYTVEKDGATDGPARSVDLTRTGEVWITQGQDGQREQRPRSAYPPSDGSTAVLHYHRPDGDYEGWGLHVWDGAAKPSDWDVPVQPVRTDGYGLVFEVKLKPGARSLSHTFHKGNDKDVPDDEALDINLYGNEVWRVAGEPAYLTPALGGSLGMDLGRTRVRWLDEDTVAWPEGGAGVASRQLLYAPEGGITLRDGALSDEGHWLRLRPEAAQAARRDGLAEGEVALTVDPRDRDRLHDARRARQLLATERAADGALLGAAGVREP</sequence>
<dbReference type="EMBL" id="CP065959">
    <property type="protein sequence ID" value="QQC92938.1"/>
    <property type="molecule type" value="Genomic_DNA"/>
</dbReference>
<feature type="region of interest" description="Disordered" evidence="7">
    <location>
        <begin position="61"/>
        <end position="92"/>
    </location>
</feature>
<name>A0A7T4PMR6_9ACTN</name>
<keyword evidence="5" id="KW-0106">Calcium</keyword>
<dbReference type="Pfam" id="PF03714">
    <property type="entry name" value="PUD"/>
    <property type="match status" value="2"/>
</dbReference>
<accession>A0A7T4PMR6</accession>
<gene>
    <name evidence="10" type="ORF">I8755_34775</name>
</gene>
<dbReference type="InterPro" id="IPR006047">
    <property type="entry name" value="GH13_cat_dom"/>
</dbReference>
<dbReference type="PANTHER" id="PTHR10357:SF209">
    <property type="entry name" value="PERIPLASMIC ALPHA-AMYLASE"/>
    <property type="match status" value="1"/>
</dbReference>
<feature type="signal peptide" evidence="8">
    <location>
        <begin position="1"/>
        <end position="30"/>
    </location>
</feature>
<dbReference type="CDD" id="cd11339">
    <property type="entry name" value="AmyAc_bac_CMD_like_2"/>
    <property type="match status" value="1"/>
</dbReference>
<feature type="chain" id="PRO_5032343895" description="Alpha-amylase" evidence="8">
    <location>
        <begin position="31"/>
        <end position="1035"/>
    </location>
</feature>
<evidence type="ECO:0000256" key="6">
    <source>
        <dbReference type="ARBA" id="ARBA00023295"/>
    </source>
</evidence>
<organism evidence="10 11">
    <name type="scientific">Streptomyces alfalfae</name>
    <dbReference type="NCBI Taxonomy" id="1642299"/>
    <lineage>
        <taxon>Bacteria</taxon>
        <taxon>Bacillati</taxon>
        <taxon>Actinomycetota</taxon>
        <taxon>Actinomycetes</taxon>
        <taxon>Kitasatosporales</taxon>
        <taxon>Streptomycetaceae</taxon>
        <taxon>Streptomyces</taxon>
    </lineage>
</organism>
<evidence type="ECO:0000256" key="8">
    <source>
        <dbReference type="SAM" id="SignalP"/>
    </source>
</evidence>
<dbReference type="InterPro" id="IPR013780">
    <property type="entry name" value="Glyco_hydro_b"/>
</dbReference>
<dbReference type="GO" id="GO:0005975">
    <property type="term" value="P:carbohydrate metabolic process"/>
    <property type="evidence" value="ECO:0007669"/>
    <property type="project" value="InterPro"/>
</dbReference>
<reference evidence="10 11" key="1">
    <citation type="submission" date="2020-12" db="EMBL/GenBank/DDBJ databases">
        <title>Identification and biosynthesis of polyene macrolides produced by Streptomyces alfalfae Men-myco-93-63.</title>
        <authorList>
            <person name="Liu D."/>
            <person name="Li Y."/>
            <person name="Liu L."/>
            <person name="Han X."/>
            <person name="Shen F."/>
        </authorList>
    </citation>
    <scope>NUCLEOTIDE SEQUENCE [LARGE SCALE GENOMIC DNA]</scope>
    <source>
        <strain evidence="10 11">Men-myco-93-63</strain>
    </source>
</reference>
<dbReference type="Gene3D" id="3.20.20.80">
    <property type="entry name" value="Glycosidases"/>
    <property type="match status" value="1"/>
</dbReference>
<dbReference type="InterPro" id="IPR013784">
    <property type="entry name" value="Carb-bd-like_fold"/>
</dbReference>
<dbReference type="InterPro" id="IPR005323">
    <property type="entry name" value="CBM41_pullulanase"/>
</dbReference>
<evidence type="ECO:0000256" key="7">
    <source>
        <dbReference type="SAM" id="MobiDB-lite"/>
    </source>
</evidence>
<feature type="region of interest" description="Disordered" evidence="7">
    <location>
        <begin position="609"/>
        <end position="629"/>
    </location>
</feature>
<evidence type="ECO:0000256" key="5">
    <source>
        <dbReference type="ARBA" id="ARBA00022837"/>
    </source>
</evidence>
<dbReference type="Pfam" id="PF00128">
    <property type="entry name" value="Alpha-amylase"/>
    <property type="match status" value="1"/>
</dbReference>
<evidence type="ECO:0000259" key="9">
    <source>
        <dbReference type="SMART" id="SM00642"/>
    </source>
</evidence>
<feature type="region of interest" description="Disordered" evidence="7">
    <location>
        <begin position="700"/>
        <end position="719"/>
    </location>
</feature>
<dbReference type="Gene3D" id="2.60.40.1130">
    <property type="entry name" value="Rab geranylgeranyltransferase alpha-subunit, insert domain"/>
    <property type="match status" value="1"/>
</dbReference>
<dbReference type="SUPFAM" id="SSF81296">
    <property type="entry name" value="E set domains"/>
    <property type="match status" value="1"/>
</dbReference>
<dbReference type="CDD" id="cd10315">
    <property type="entry name" value="CBM41_pullulanase"/>
    <property type="match status" value="2"/>
</dbReference>
<evidence type="ECO:0000256" key="3">
    <source>
        <dbReference type="ARBA" id="ARBA00022729"/>
    </source>
</evidence>
<dbReference type="Gene3D" id="2.60.40.1110">
    <property type="match status" value="2"/>
</dbReference>
<evidence type="ECO:0000256" key="4">
    <source>
        <dbReference type="ARBA" id="ARBA00022801"/>
    </source>
</evidence>
<dbReference type="Pfam" id="PF02806">
    <property type="entry name" value="Alpha-amylase_C"/>
    <property type="match status" value="1"/>
</dbReference>
<protein>
    <recommendedName>
        <fullName evidence="2">Alpha-amylase</fullName>
    </recommendedName>
</protein>
<dbReference type="SUPFAM" id="SSF49452">
    <property type="entry name" value="Starch-binding domain-like"/>
    <property type="match status" value="2"/>
</dbReference>
<dbReference type="RefSeq" id="WP_198504538.1">
    <property type="nucleotide sequence ID" value="NZ_CP065959.1"/>
</dbReference>